<reference evidence="1 2" key="1">
    <citation type="submission" date="2019-07" db="EMBL/GenBank/DDBJ databases">
        <title>Complete Genome Sequence of Leptotrichia hongkongensis Strain JMUB5056.</title>
        <authorList>
            <person name="Watanabe S."/>
            <person name="Cui L."/>
        </authorList>
    </citation>
    <scope>NUCLEOTIDE SEQUENCE [LARGE SCALE GENOMIC DNA]</scope>
    <source>
        <strain evidence="1 2">JMUB5056</strain>
    </source>
</reference>
<sequence length="215" mass="26270">MYDLFLDTIKEDLESAKEFLNDNLEENKLEYSFLLHFFIRENLINKKDQQRLLAMSEEILIRDLKELFEEKAWKWHPSKFRNLGFLEKENIDWESITIECLGYKPVNILAEKDKIIFSLFKYSDKYKKVFQFLINSTKEINLFKDIFLRYDVIYGISGLRDILNEMWNYGLRLDFINRKYFEYIERKGFDNKNNKIWMEFCTSMKKNCIKFLKKG</sequence>
<evidence type="ECO:0000313" key="1">
    <source>
        <dbReference type="EMBL" id="BBM59912.1"/>
    </source>
</evidence>
<accession>A0A510L7E9</accession>
<proteinExistence type="predicted"/>
<dbReference type="KEGG" id="lhg:JMUB5056_1499"/>
<dbReference type="Proteomes" id="UP000321561">
    <property type="component" value="Chromosome"/>
</dbReference>
<protein>
    <submittedName>
        <fullName evidence="1">Uncharacterized protein</fullName>
    </submittedName>
</protein>
<name>A0A510L7E9_9FUSO</name>
<dbReference type="AlphaFoldDB" id="A0A510L7E9"/>
<evidence type="ECO:0000313" key="2">
    <source>
        <dbReference type="Proteomes" id="UP000321561"/>
    </source>
</evidence>
<dbReference type="EMBL" id="AP019846">
    <property type="protein sequence ID" value="BBM59912.1"/>
    <property type="molecule type" value="Genomic_DNA"/>
</dbReference>
<gene>
    <name evidence="1" type="ORF">JMUB5056_1499</name>
</gene>
<organism evidence="1 2">
    <name type="scientific">Leptotrichia hongkongensis</name>
    <dbReference type="NCBI Taxonomy" id="554406"/>
    <lineage>
        <taxon>Bacteria</taxon>
        <taxon>Fusobacteriati</taxon>
        <taxon>Fusobacteriota</taxon>
        <taxon>Fusobacteriia</taxon>
        <taxon>Fusobacteriales</taxon>
        <taxon>Leptotrichiaceae</taxon>
        <taxon>Leptotrichia</taxon>
    </lineage>
</organism>